<proteinExistence type="predicted"/>
<evidence type="ECO:0000313" key="3">
    <source>
        <dbReference type="Proteomes" id="UP001324634"/>
    </source>
</evidence>
<gene>
    <name evidence="2" type="ORF">SOO65_12920</name>
</gene>
<sequence>MKSLVFCLLLLSQLAWAHDYPDTYRYQVLVTDKTTSTVTQSSFLSIPNIVHAIHIKNLRKIKASVVVTTDWVKPYFTAWANRENENKYTLNFWGGLARIPGMNDEAFAITACHELGHVIGGTPRIKIKEFLWSSAEGQSDYFATSVCMKNYFKFVNQTKKLTIPKKLSETAFTLCRTTYSNELEFLICLNTNKGIEGFAAMLEHLSQYKEQLSIETPSKKQVKVTTFDSYPDTQCRIDTLFQGSLGQPRPACWFAK</sequence>
<dbReference type="RefSeq" id="WP_321390578.1">
    <property type="nucleotide sequence ID" value="NZ_CP139487.1"/>
</dbReference>
<organism evidence="2 3">
    <name type="scientific">Peredibacter starrii</name>
    <dbReference type="NCBI Taxonomy" id="28202"/>
    <lineage>
        <taxon>Bacteria</taxon>
        <taxon>Pseudomonadati</taxon>
        <taxon>Bdellovibrionota</taxon>
        <taxon>Bacteriovoracia</taxon>
        <taxon>Bacteriovoracales</taxon>
        <taxon>Bacteriovoracaceae</taxon>
        <taxon>Peredibacter</taxon>
    </lineage>
</organism>
<protein>
    <recommendedName>
        <fullName evidence="4">Peptidase M48 domain-containing protein</fullName>
    </recommendedName>
</protein>
<reference evidence="2 3" key="1">
    <citation type="submission" date="2023-11" db="EMBL/GenBank/DDBJ databases">
        <title>Peredibacter starrii A3.12.</title>
        <authorList>
            <person name="Mitchell R.J."/>
        </authorList>
    </citation>
    <scope>NUCLEOTIDE SEQUENCE [LARGE SCALE GENOMIC DNA]</scope>
    <source>
        <strain evidence="2 3">A3.12</strain>
    </source>
</reference>
<name>A0AAX4HK35_9BACT</name>
<dbReference type="KEGG" id="psti:SOO65_12920"/>
<evidence type="ECO:0000256" key="1">
    <source>
        <dbReference type="SAM" id="SignalP"/>
    </source>
</evidence>
<feature type="chain" id="PRO_5043511712" description="Peptidase M48 domain-containing protein" evidence="1">
    <location>
        <begin position="18"/>
        <end position="256"/>
    </location>
</feature>
<accession>A0AAX4HK35</accession>
<dbReference type="SUPFAM" id="SSF55486">
    <property type="entry name" value="Metalloproteases ('zincins'), catalytic domain"/>
    <property type="match status" value="1"/>
</dbReference>
<dbReference type="AlphaFoldDB" id="A0AAX4HK35"/>
<evidence type="ECO:0000313" key="2">
    <source>
        <dbReference type="EMBL" id="WPU63592.1"/>
    </source>
</evidence>
<keyword evidence="3" id="KW-1185">Reference proteome</keyword>
<dbReference type="EMBL" id="CP139487">
    <property type="protein sequence ID" value="WPU63592.1"/>
    <property type="molecule type" value="Genomic_DNA"/>
</dbReference>
<dbReference type="Proteomes" id="UP001324634">
    <property type="component" value="Chromosome"/>
</dbReference>
<evidence type="ECO:0008006" key="4">
    <source>
        <dbReference type="Google" id="ProtNLM"/>
    </source>
</evidence>
<keyword evidence="1" id="KW-0732">Signal</keyword>
<feature type="signal peptide" evidence="1">
    <location>
        <begin position="1"/>
        <end position="17"/>
    </location>
</feature>